<reference evidence="3 4" key="1">
    <citation type="submission" date="2024-09" db="EMBL/GenBank/DDBJ databases">
        <authorList>
            <person name="Sun Q."/>
            <person name="Mori K."/>
        </authorList>
    </citation>
    <scope>NUCLEOTIDE SEQUENCE [LARGE SCALE GENOMIC DNA]</scope>
    <source>
        <strain evidence="3 4">CCM 7759</strain>
    </source>
</reference>
<dbReference type="SUPFAM" id="SSF49503">
    <property type="entry name" value="Cupredoxins"/>
    <property type="match status" value="1"/>
</dbReference>
<feature type="transmembrane region" description="Helical" evidence="1">
    <location>
        <begin position="12"/>
        <end position="29"/>
    </location>
</feature>
<dbReference type="Gene3D" id="2.60.40.420">
    <property type="entry name" value="Cupredoxins - blue copper proteins"/>
    <property type="match status" value="1"/>
</dbReference>
<organism evidence="3 4">
    <name type="scientific">Paenibacillus chartarius</name>
    <dbReference type="NCBI Taxonomy" id="747481"/>
    <lineage>
        <taxon>Bacteria</taxon>
        <taxon>Bacillati</taxon>
        <taxon>Bacillota</taxon>
        <taxon>Bacilli</taxon>
        <taxon>Bacillales</taxon>
        <taxon>Paenibacillaceae</taxon>
        <taxon>Paenibacillus</taxon>
    </lineage>
</organism>
<protein>
    <submittedName>
        <fullName evidence="3">Cupredoxin domain-containing protein</fullName>
    </submittedName>
</protein>
<evidence type="ECO:0000313" key="4">
    <source>
        <dbReference type="Proteomes" id="UP001589776"/>
    </source>
</evidence>
<keyword evidence="1" id="KW-0472">Membrane</keyword>
<dbReference type="InterPro" id="IPR008972">
    <property type="entry name" value="Cupredoxin"/>
</dbReference>
<gene>
    <name evidence="3" type="ORF">ACFFK0_07620</name>
</gene>
<dbReference type="RefSeq" id="WP_377469470.1">
    <property type="nucleotide sequence ID" value="NZ_JBHLWN010000027.1"/>
</dbReference>
<evidence type="ECO:0000259" key="2">
    <source>
        <dbReference type="Pfam" id="PF13473"/>
    </source>
</evidence>
<dbReference type="EMBL" id="JBHLWN010000027">
    <property type="protein sequence ID" value="MFC0212329.1"/>
    <property type="molecule type" value="Genomic_DNA"/>
</dbReference>
<comment type="caution">
    <text evidence="3">The sequence shown here is derived from an EMBL/GenBank/DDBJ whole genome shotgun (WGS) entry which is preliminary data.</text>
</comment>
<keyword evidence="1" id="KW-1133">Transmembrane helix</keyword>
<name>A0ABV6DI50_9BACL</name>
<dbReference type="InterPro" id="IPR028096">
    <property type="entry name" value="EfeO_Cupredoxin"/>
</dbReference>
<feature type="domain" description="EfeO-type cupredoxin-like" evidence="2">
    <location>
        <begin position="68"/>
        <end position="138"/>
    </location>
</feature>
<keyword evidence="1" id="KW-0812">Transmembrane</keyword>
<dbReference type="Proteomes" id="UP001589776">
    <property type="component" value="Unassembled WGS sequence"/>
</dbReference>
<keyword evidence="4" id="KW-1185">Reference proteome</keyword>
<dbReference type="Pfam" id="PF13473">
    <property type="entry name" value="Cupredoxin_1"/>
    <property type="match status" value="1"/>
</dbReference>
<accession>A0ABV6DI50</accession>
<evidence type="ECO:0000313" key="3">
    <source>
        <dbReference type="EMBL" id="MFC0212329.1"/>
    </source>
</evidence>
<proteinExistence type="predicted"/>
<evidence type="ECO:0000256" key="1">
    <source>
        <dbReference type="SAM" id="Phobius"/>
    </source>
</evidence>
<sequence length="150" mass="16499">MNKVMFIRQGQIVLGAVLLLGIAATGLYLKHTESKSASTMSAGVERTFHMVTGEYKTTLPDGKEMEAYRWDPGQIIVKKNEKVTLRILGVNGSSHKFIIEGTNISNEVKKGKETVVSFTMQKEGTYRIICTDHPDAAHSGPMIGYITVLP</sequence>